<dbReference type="PANTHER" id="PTHR46383:SF2">
    <property type="entry name" value="AMINOTRANSFERASE"/>
    <property type="match status" value="1"/>
</dbReference>
<reference evidence="7 8" key="1">
    <citation type="submission" date="2024-02" db="EMBL/GenBank/DDBJ databases">
        <authorList>
            <person name="Chen Y."/>
            <person name="Shah S."/>
            <person name="Dougan E. K."/>
            <person name="Thang M."/>
            <person name="Chan C."/>
        </authorList>
    </citation>
    <scope>NUCLEOTIDE SEQUENCE [LARGE SCALE GENOMIC DNA]</scope>
</reference>
<evidence type="ECO:0000256" key="5">
    <source>
        <dbReference type="ARBA" id="ARBA00022898"/>
    </source>
</evidence>
<dbReference type="Pfam" id="PF00155">
    <property type="entry name" value="Aminotran_1_2"/>
    <property type="match status" value="1"/>
</dbReference>
<keyword evidence="8" id="KW-1185">Reference proteome</keyword>
<organism evidence="7 8">
    <name type="scientific">Durusdinium trenchii</name>
    <dbReference type="NCBI Taxonomy" id="1381693"/>
    <lineage>
        <taxon>Eukaryota</taxon>
        <taxon>Sar</taxon>
        <taxon>Alveolata</taxon>
        <taxon>Dinophyceae</taxon>
        <taxon>Suessiales</taxon>
        <taxon>Symbiodiniaceae</taxon>
        <taxon>Durusdinium</taxon>
    </lineage>
</organism>
<keyword evidence="3 7" id="KW-0032">Aminotransferase</keyword>
<sequence length="408" mass="44694">MAGSYKTQAKGPHSRRLRTAERLSDIAPFRVMQLMERAKALEAEGHRVVHFEVGEPDFPTAEPIVAAGQVALEAGHTKYTQALGTPELRARIAAYYRESAGLSIKPERVVVTTGASGGLLLLAALLLNPEDELLLPDPGYPCNEVFLGVVNARPRRLPVDAEAGFQVTAERLASEWTPQTRGLLLGSPANPTGVLTPRRDLEALIRAVHEREGLFLLDEIYQGLIYGEGGSQPEYRTGLAISDEVFVLNSFSKYFGMTGWRLGWMVVPEQCIDPVSRLAQNLFISPSSIAQQAALAAFDAPAMAIHETRRAQFAARRDQLAAGLRTLGLGIPVDPVGAFYLYVDVSSTGLDSEQFCWRLIDEFQVAVTPGIDFGEHLADRYVRFAYTTGEEAIDLGLERIGQALDSWR</sequence>
<dbReference type="SUPFAM" id="SSF53383">
    <property type="entry name" value="PLP-dependent transferases"/>
    <property type="match status" value="1"/>
</dbReference>
<comment type="cofactor">
    <cofactor evidence="1">
        <name>pyridoxal 5'-phosphate</name>
        <dbReference type="ChEBI" id="CHEBI:597326"/>
    </cofactor>
</comment>
<dbReference type="InterPro" id="IPR015424">
    <property type="entry name" value="PyrdxlP-dep_Trfase"/>
</dbReference>
<dbReference type="Proteomes" id="UP001642464">
    <property type="component" value="Unassembled WGS sequence"/>
</dbReference>
<evidence type="ECO:0000313" key="8">
    <source>
        <dbReference type="Proteomes" id="UP001642464"/>
    </source>
</evidence>
<evidence type="ECO:0000256" key="2">
    <source>
        <dbReference type="ARBA" id="ARBA00007441"/>
    </source>
</evidence>
<comment type="caution">
    <text evidence="7">The sequence shown here is derived from an EMBL/GenBank/DDBJ whole genome shotgun (WGS) entry which is preliminary data.</text>
</comment>
<dbReference type="InterPro" id="IPR004838">
    <property type="entry name" value="NHTrfase_class1_PyrdxlP-BS"/>
</dbReference>
<dbReference type="PANTHER" id="PTHR46383">
    <property type="entry name" value="ASPARTATE AMINOTRANSFERASE"/>
    <property type="match status" value="1"/>
</dbReference>
<evidence type="ECO:0000256" key="3">
    <source>
        <dbReference type="ARBA" id="ARBA00022576"/>
    </source>
</evidence>
<accession>A0ABP0M6T7</accession>
<feature type="domain" description="Aminotransferase class I/classII large" evidence="6">
    <location>
        <begin position="48"/>
        <end position="400"/>
    </location>
</feature>
<protein>
    <submittedName>
        <fullName evidence="7">(5-formylfuran-3-yl)methyl phosphate transaminase (4-HFC-P:alanine aminotransferase)</fullName>
    </submittedName>
</protein>
<evidence type="ECO:0000313" key="7">
    <source>
        <dbReference type="EMBL" id="CAK9047202.1"/>
    </source>
</evidence>
<evidence type="ECO:0000259" key="6">
    <source>
        <dbReference type="Pfam" id="PF00155"/>
    </source>
</evidence>
<dbReference type="InterPro" id="IPR015421">
    <property type="entry name" value="PyrdxlP-dep_Trfase_major"/>
</dbReference>
<dbReference type="InterPro" id="IPR050596">
    <property type="entry name" value="AspAT/PAT-like"/>
</dbReference>
<comment type="similarity">
    <text evidence="2">Belongs to the class-I pyridoxal-phosphate-dependent aminotransferase family.</text>
</comment>
<dbReference type="Gene3D" id="3.40.640.10">
    <property type="entry name" value="Type I PLP-dependent aspartate aminotransferase-like (Major domain)"/>
    <property type="match status" value="1"/>
</dbReference>
<dbReference type="InterPro" id="IPR004839">
    <property type="entry name" value="Aminotransferase_I/II_large"/>
</dbReference>
<dbReference type="EMBL" id="CAXAMM010020058">
    <property type="protein sequence ID" value="CAK9047202.1"/>
    <property type="molecule type" value="Genomic_DNA"/>
</dbReference>
<evidence type="ECO:0000256" key="4">
    <source>
        <dbReference type="ARBA" id="ARBA00022679"/>
    </source>
</evidence>
<dbReference type="CDD" id="cd00609">
    <property type="entry name" value="AAT_like"/>
    <property type="match status" value="1"/>
</dbReference>
<proteinExistence type="inferred from homology"/>
<gene>
    <name evidence="7" type="ORF">SCF082_LOCUS26481</name>
</gene>
<dbReference type="PROSITE" id="PS00105">
    <property type="entry name" value="AA_TRANSFER_CLASS_1"/>
    <property type="match status" value="1"/>
</dbReference>
<name>A0ABP0M6T7_9DINO</name>
<keyword evidence="4" id="KW-0808">Transferase</keyword>
<keyword evidence="5" id="KW-0663">Pyridoxal phosphate</keyword>
<evidence type="ECO:0000256" key="1">
    <source>
        <dbReference type="ARBA" id="ARBA00001933"/>
    </source>
</evidence>
<dbReference type="GO" id="GO:0008483">
    <property type="term" value="F:transaminase activity"/>
    <property type="evidence" value="ECO:0007669"/>
    <property type="project" value="UniProtKB-KW"/>
</dbReference>